<gene>
    <name evidence="1" type="ORF">ACFFVF_00660</name>
</gene>
<dbReference type="Proteomes" id="UP001589607">
    <property type="component" value="Unassembled WGS sequence"/>
</dbReference>
<evidence type="ECO:0000313" key="2">
    <source>
        <dbReference type="Proteomes" id="UP001589607"/>
    </source>
</evidence>
<sequence>MKHILLILCSILIFSCTKKKENRKEEESAIKIYSKEDYYKHNGKKMIIIDTSCINKKKRAKEDIKKGKLSLHNLYSIYYRKNFNNSYDHHLKLMEKLLAKNNIILDTVFLPSDASCLRIIGFEKYCYQSIMHDHIKKKYGINYIDSLCNLVETDYVKTHPNRIYEVSECDLNYAENGEESFQQFLDHLEHKFIASFEYPKDYFYKVEKYFSYNSAKFTLDKSGRISNLEVKVKFQNPENEKFRDYFEKKLYNFINDTKFPAVTSCELKVKSNINITYINK</sequence>
<dbReference type="PROSITE" id="PS51257">
    <property type="entry name" value="PROKAR_LIPOPROTEIN"/>
    <property type="match status" value="1"/>
</dbReference>
<dbReference type="RefSeq" id="WP_236454743.1">
    <property type="nucleotide sequence ID" value="NZ_CBCSGE010000007.1"/>
</dbReference>
<comment type="caution">
    <text evidence="1">The sequence shown here is derived from an EMBL/GenBank/DDBJ whole genome shotgun (WGS) entry which is preliminary data.</text>
</comment>
<reference evidence="1 2" key="1">
    <citation type="submission" date="2024-09" db="EMBL/GenBank/DDBJ databases">
        <authorList>
            <person name="Sun Q."/>
            <person name="Mori K."/>
        </authorList>
    </citation>
    <scope>NUCLEOTIDE SEQUENCE [LARGE SCALE GENOMIC DNA]</scope>
    <source>
        <strain evidence="1 2">CECT 7955</strain>
    </source>
</reference>
<evidence type="ECO:0000313" key="1">
    <source>
        <dbReference type="EMBL" id="MFB9095011.1"/>
    </source>
</evidence>
<proteinExistence type="predicted"/>
<dbReference type="EMBL" id="JBHMEY010000001">
    <property type="protein sequence ID" value="MFB9095011.1"/>
    <property type="molecule type" value="Genomic_DNA"/>
</dbReference>
<keyword evidence="2" id="KW-1185">Reference proteome</keyword>
<organism evidence="1 2">
    <name type="scientific">Flavobacterium jumunjinense</name>
    <dbReference type="NCBI Taxonomy" id="998845"/>
    <lineage>
        <taxon>Bacteria</taxon>
        <taxon>Pseudomonadati</taxon>
        <taxon>Bacteroidota</taxon>
        <taxon>Flavobacteriia</taxon>
        <taxon>Flavobacteriales</taxon>
        <taxon>Flavobacteriaceae</taxon>
        <taxon>Flavobacterium</taxon>
    </lineage>
</organism>
<protein>
    <recommendedName>
        <fullName evidence="3">TonB C-terminal domain-containing protein</fullName>
    </recommendedName>
</protein>
<evidence type="ECO:0008006" key="3">
    <source>
        <dbReference type="Google" id="ProtNLM"/>
    </source>
</evidence>
<accession>A0ABV5GJ55</accession>
<name>A0ABV5GJ55_9FLAO</name>